<sequence>MQSADLQDMVRRVRKEGSIKLQRKAEALELITHAKIVHGYTFRISRETSFYYRVVDADDEPK</sequence>
<comment type="caution">
    <text evidence="1">The sequence shown here is derived from an EMBL/GenBank/DDBJ whole genome shotgun (WGS) entry which is preliminary data.</text>
</comment>
<keyword evidence="2" id="KW-1185">Reference proteome</keyword>
<accession>A0ABW4JES4</accession>
<organism evidence="1 2">
    <name type="scientific">Alicyclobacillus fodiniaquatilis</name>
    <dbReference type="NCBI Taxonomy" id="1661150"/>
    <lineage>
        <taxon>Bacteria</taxon>
        <taxon>Bacillati</taxon>
        <taxon>Bacillota</taxon>
        <taxon>Bacilli</taxon>
        <taxon>Bacillales</taxon>
        <taxon>Alicyclobacillaceae</taxon>
        <taxon>Alicyclobacillus</taxon>
    </lineage>
</organism>
<proteinExistence type="predicted"/>
<dbReference type="RefSeq" id="WP_377942657.1">
    <property type="nucleotide sequence ID" value="NZ_JBHUCX010000021.1"/>
</dbReference>
<dbReference type="EMBL" id="JBHUCX010000021">
    <property type="protein sequence ID" value="MFD1674787.1"/>
    <property type="molecule type" value="Genomic_DNA"/>
</dbReference>
<name>A0ABW4JES4_9BACL</name>
<evidence type="ECO:0000313" key="1">
    <source>
        <dbReference type="EMBL" id="MFD1674787.1"/>
    </source>
</evidence>
<dbReference type="Proteomes" id="UP001597079">
    <property type="component" value="Unassembled WGS sequence"/>
</dbReference>
<evidence type="ECO:0000313" key="2">
    <source>
        <dbReference type="Proteomes" id="UP001597079"/>
    </source>
</evidence>
<reference evidence="2" key="1">
    <citation type="journal article" date="2019" name="Int. J. Syst. Evol. Microbiol.">
        <title>The Global Catalogue of Microorganisms (GCM) 10K type strain sequencing project: providing services to taxonomists for standard genome sequencing and annotation.</title>
        <authorList>
            <consortium name="The Broad Institute Genomics Platform"/>
            <consortium name="The Broad Institute Genome Sequencing Center for Infectious Disease"/>
            <person name="Wu L."/>
            <person name="Ma J."/>
        </authorList>
    </citation>
    <scope>NUCLEOTIDE SEQUENCE [LARGE SCALE GENOMIC DNA]</scope>
    <source>
        <strain evidence="2">CGMCC 1.12286</strain>
    </source>
</reference>
<protein>
    <submittedName>
        <fullName evidence="1">Uncharacterized protein</fullName>
    </submittedName>
</protein>
<gene>
    <name evidence="1" type="ORF">ACFSB2_08765</name>
</gene>